<dbReference type="Gene3D" id="3.40.50.300">
    <property type="entry name" value="P-loop containing nucleotide triphosphate hydrolases"/>
    <property type="match status" value="1"/>
</dbReference>
<dbReference type="InterPro" id="IPR004948">
    <property type="entry name" value="Nuc-triphosphatase_THEP1"/>
</dbReference>
<comment type="caution">
    <text evidence="4">The sequence shown here is derived from an EMBL/GenBank/DDBJ whole genome shotgun (WGS) entry which is preliminary data.</text>
</comment>
<evidence type="ECO:0000256" key="2">
    <source>
        <dbReference type="ARBA" id="ARBA00022801"/>
    </source>
</evidence>
<organism evidence="4 5">
    <name type="scientific">Ditylenchus destructor</name>
    <dbReference type="NCBI Taxonomy" id="166010"/>
    <lineage>
        <taxon>Eukaryota</taxon>
        <taxon>Metazoa</taxon>
        <taxon>Ecdysozoa</taxon>
        <taxon>Nematoda</taxon>
        <taxon>Chromadorea</taxon>
        <taxon>Rhabditida</taxon>
        <taxon>Tylenchina</taxon>
        <taxon>Tylenchomorpha</taxon>
        <taxon>Sphaerularioidea</taxon>
        <taxon>Anguinidae</taxon>
        <taxon>Anguininae</taxon>
        <taxon>Ditylenchus</taxon>
    </lineage>
</organism>
<evidence type="ECO:0000256" key="1">
    <source>
        <dbReference type="ARBA" id="ARBA00022741"/>
    </source>
</evidence>
<keyword evidence="1" id="KW-0547">Nucleotide-binding</keyword>
<proteinExistence type="predicted"/>
<evidence type="ECO:0000256" key="3">
    <source>
        <dbReference type="ARBA" id="ARBA00022840"/>
    </source>
</evidence>
<evidence type="ECO:0000313" key="4">
    <source>
        <dbReference type="EMBL" id="KAI1725806.1"/>
    </source>
</evidence>
<sequence>MSAAADRIRNILITGSPGVGKTTLIQEIRQSGQRIGFDIVDVVTGKRAQLSSAIVAKWSNNAPRVGKYYVNLSQFEPLALESLKLGEDTVEEPVLLRRPSRLPIWDTAEDPACVAQRKTAEASAEEATRVPPRTHCVRLKGTAEDPLCEIKGYRRGPSVRSTDKPTIPVMSHNSQDALSEVTSQFVHVRSCINEVLTSLSNTYNFLQCINDRIQEIEEGMNRYATQAHQTITFTTQENHICQEPNQFPFISHSELAVQEPWSATNPFVHQQTAPIYNENAFHPYQETTSEDDEESCISTD</sequence>
<protein>
    <submittedName>
        <fullName evidence="4">NTPase domain-containing protein</fullName>
    </submittedName>
</protein>
<reference evidence="4" key="1">
    <citation type="submission" date="2022-01" db="EMBL/GenBank/DDBJ databases">
        <title>Genome Sequence Resource for Two Populations of Ditylenchus destructor, the Migratory Endoparasitic Phytonematode.</title>
        <authorList>
            <person name="Zhang H."/>
            <person name="Lin R."/>
            <person name="Xie B."/>
        </authorList>
    </citation>
    <scope>NUCLEOTIDE SEQUENCE</scope>
    <source>
        <strain evidence="4">BazhouSP</strain>
    </source>
</reference>
<evidence type="ECO:0000313" key="5">
    <source>
        <dbReference type="Proteomes" id="UP001201812"/>
    </source>
</evidence>
<dbReference type="Pfam" id="PF03266">
    <property type="entry name" value="NTPase_1"/>
    <property type="match status" value="1"/>
</dbReference>
<dbReference type="GO" id="GO:0005524">
    <property type="term" value="F:ATP binding"/>
    <property type="evidence" value="ECO:0007669"/>
    <property type="project" value="UniProtKB-KW"/>
</dbReference>
<dbReference type="GO" id="GO:0017111">
    <property type="term" value="F:ribonucleoside triphosphate phosphatase activity"/>
    <property type="evidence" value="ECO:0007669"/>
    <property type="project" value="InterPro"/>
</dbReference>
<keyword evidence="5" id="KW-1185">Reference proteome</keyword>
<dbReference type="EMBL" id="JAKKPZ010000002">
    <property type="protein sequence ID" value="KAI1725806.1"/>
    <property type="molecule type" value="Genomic_DNA"/>
</dbReference>
<dbReference type="InterPro" id="IPR027417">
    <property type="entry name" value="P-loop_NTPase"/>
</dbReference>
<dbReference type="AlphaFoldDB" id="A0AAD4R634"/>
<accession>A0AAD4R634</accession>
<keyword evidence="2" id="KW-0378">Hydrolase</keyword>
<dbReference type="Proteomes" id="UP001201812">
    <property type="component" value="Unassembled WGS sequence"/>
</dbReference>
<name>A0AAD4R634_9BILA</name>
<dbReference type="PANTHER" id="PTHR43146">
    <property type="entry name" value="CANCER-RELATED NUCLEOSIDE-TRIPHOSPHATASE"/>
    <property type="match status" value="1"/>
</dbReference>
<gene>
    <name evidence="4" type="ORF">DdX_02486</name>
</gene>
<keyword evidence="3" id="KW-0067">ATP-binding</keyword>
<dbReference type="SUPFAM" id="SSF52540">
    <property type="entry name" value="P-loop containing nucleoside triphosphate hydrolases"/>
    <property type="match status" value="1"/>
</dbReference>
<dbReference type="PANTHER" id="PTHR43146:SF1">
    <property type="entry name" value="CANCER-RELATED NUCLEOSIDE-TRIPHOSPHATASE"/>
    <property type="match status" value="1"/>
</dbReference>